<evidence type="ECO:0000313" key="1">
    <source>
        <dbReference type="EMBL" id="KAH7691766.1"/>
    </source>
</evidence>
<dbReference type="Proteomes" id="UP000827976">
    <property type="component" value="Chromosome 1"/>
</dbReference>
<reference evidence="2" key="1">
    <citation type="journal article" date="2022" name="Nat. Commun.">
        <title>Chromosome evolution and the genetic basis of agronomically important traits in greater yam.</title>
        <authorList>
            <person name="Bredeson J.V."/>
            <person name="Lyons J.B."/>
            <person name="Oniyinde I.O."/>
            <person name="Okereke N.R."/>
            <person name="Kolade O."/>
            <person name="Nnabue I."/>
            <person name="Nwadili C.O."/>
            <person name="Hribova E."/>
            <person name="Parker M."/>
            <person name="Nwogha J."/>
            <person name="Shu S."/>
            <person name="Carlson J."/>
            <person name="Kariba R."/>
            <person name="Muthemba S."/>
            <person name="Knop K."/>
            <person name="Barton G.J."/>
            <person name="Sherwood A.V."/>
            <person name="Lopez-Montes A."/>
            <person name="Asiedu R."/>
            <person name="Jamnadass R."/>
            <person name="Muchugi A."/>
            <person name="Goodstein D."/>
            <person name="Egesi C.N."/>
            <person name="Featherston J."/>
            <person name="Asfaw A."/>
            <person name="Simpson G.G."/>
            <person name="Dolezel J."/>
            <person name="Hendre P.S."/>
            <person name="Van Deynze A."/>
            <person name="Kumar P.L."/>
            <person name="Obidiegwu J.E."/>
            <person name="Bhattacharjee R."/>
            <person name="Rokhsar D.S."/>
        </authorList>
    </citation>
    <scope>NUCLEOTIDE SEQUENCE [LARGE SCALE GENOMIC DNA]</scope>
    <source>
        <strain evidence="2">cv. TDa95/00328</strain>
    </source>
</reference>
<name>A0ACB7WT57_DIOAL</name>
<organism evidence="1 2">
    <name type="scientific">Dioscorea alata</name>
    <name type="common">Purple yam</name>
    <dbReference type="NCBI Taxonomy" id="55571"/>
    <lineage>
        <taxon>Eukaryota</taxon>
        <taxon>Viridiplantae</taxon>
        <taxon>Streptophyta</taxon>
        <taxon>Embryophyta</taxon>
        <taxon>Tracheophyta</taxon>
        <taxon>Spermatophyta</taxon>
        <taxon>Magnoliopsida</taxon>
        <taxon>Liliopsida</taxon>
        <taxon>Dioscoreales</taxon>
        <taxon>Dioscoreaceae</taxon>
        <taxon>Dioscorea</taxon>
    </lineage>
</organism>
<sequence length="194" mass="21940">MRTSKFKTICVFCGNSLGKKRSYIAIHLAKELVMKNIDLVNGRGNIGLMGLTTQTVIDGGRHILGVIPKPLMDKEITGVTIGELKPVANMHQRKAEMNLYSNAFIVMPGGYGTLEEFFEIITWAQLAIHNKQIRLLNIDWYYNSLILFIDQAIKEGFIKLIAHHIIVSSSNAKELIEKLENYFPCYEEVALKLN</sequence>
<accession>A0ACB7WT57</accession>
<keyword evidence="2" id="KW-1185">Reference proteome</keyword>
<protein>
    <submittedName>
        <fullName evidence="1">Cytokinin riboside 5'-monophosphate phosphoribohydrolase LOG protein</fullName>
    </submittedName>
</protein>
<evidence type="ECO:0000313" key="2">
    <source>
        <dbReference type="Proteomes" id="UP000827976"/>
    </source>
</evidence>
<dbReference type="EMBL" id="CM037011">
    <property type="protein sequence ID" value="KAH7691766.1"/>
    <property type="molecule type" value="Genomic_DNA"/>
</dbReference>
<gene>
    <name evidence="1" type="ORF">IHE45_01G019500</name>
</gene>
<proteinExistence type="predicted"/>
<comment type="caution">
    <text evidence="1">The sequence shown here is derived from an EMBL/GenBank/DDBJ whole genome shotgun (WGS) entry which is preliminary data.</text>
</comment>